<dbReference type="RefSeq" id="WP_308458707.1">
    <property type="nucleotide sequence ID" value="NZ_JAJEPS010000002.1"/>
</dbReference>
<protein>
    <recommendedName>
        <fullName evidence="3">Aminotransferase</fullName>
        <ecNumber evidence="3">2.6.1.-</ecNumber>
    </recommendedName>
</protein>
<dbReference type="InterPro" id="IPR015424">
    <property type="entry name" value="PyrdxlP-dep_Trfase"/>
</dbReference>
<keyword evidence="6" id="KW-1185">Reference proteome</keyword>
<evidence type="ECO:0000313" key="6">
    <source>
        <dbReference type="Proteomes" id="UP001198220"/>
    </source>
</evidence>
<dbReference type="AlphaFoldDB" id="A0AAE3A397"/>
<proteinExistence type="inferred from homology"/>
<evidence type="ECO:0000259" key="4">
    <source>
        <dbReference type="Pfam" id="PF00155"/>
    </source>
</evidence>
<keyword evidence="3 5" id="KW-0032">Aminotransferase</keyword>
<dbReference type="Gene3D" id="3.40.640.10">
    <property type="entry name" value="Type I PLP-dependent aspartate aminotransferase-like (Major domain)"/>
    <property type="match status" value="1"/>
</dbReference>
<dbReference type="GO" id="GO:0008483">
    <property type="term" value="F:transaminase activity"/>
    <property type="evidence" value="ECO:0007669"/>
    <property type="project" value="UniProtKB-KW"/>
</dbReference>
<comment type="caution">
    <text evidence="5">The sequence shown here is derived from an EMBL/GenBank/DDBJ whole genome shotgun (WGS) entry which is preliminary data.</text>
</comment>
<dbReference type="Proteomes" id="UP001198220">
    <property type="component" value="Unassembled WGS sequence"/>
</dbReference>
<evidence type="ECO:0000313" key="5">
    <source>
        <dbReference type="EMBL" id="MCC2125252.1"/>
    </source>
</evidence>
<dbReference type="EMBL" id="JAJEPS010000002">
    <property type="protein sequence ID" value="MCC2125252.1"/>
    <property type="molecule type" value="Genomic_DNA"/>
</dbReference>
<dbReference type="InterPro" id="IPR004838">
    <property type="entry name" value="NHTrfase_class1_PyrdxlP-BS"/>
</dbReference>
<dbReference type="GO" id="GO:0030170">
    <property type="term" value="F:pyridoxal phosphate binding"/>
    <property type="evidence" value="ECO:0007669"/>
    <property type="project" value="InterPro"/>
</dbReference>
<dbReference type="InterPro" id="IPR004839">
    <property type="entry name" value="Aminotransferase_I/II_large"/>
</dbReference>
<dbReference type="PROSITE" id="PS00105">
    <property type="entry name" value="AA_TRANSFER_CLASS_1"/>
    <property type="match status" value="1"/>
</dbReference>
<name>A0AAE3A397_9FIRM</name>
<gene>
    <name evidence="5" type="ORF">LKD36_03550</name>
</gene>
<keyword evidence="3" id="KW-0808">Transferase</keyword>
<evidence type="ECO:0000256" key="1">
    <source>
        <dbReference type="ARBA" id="ARBA00001933"/>
    </source>
</evidence>
<dbReference type="Gene3D" id="3.90.1150.10">
    <property type="entry name" value="Aspartate Aminotransferase, domain 1"/>
    <property type="match status" value="1"/>
</dbReference>
<evidence type="ECO:0000256" key="2">
    <source>
        <dbReference type="ARBA" id="ARBA00022898"/>
    </source>
</evidence>
<reference evidence="5 6" key="1">
    <citation type="submission" date="2021-10" db="EMBL/GenBank/DDBJ databases">
        <title>Anaerobic single-cell dispensing facilitates the cultivation of human gut bacteria.</title>
        <authorList>
            <person name="Afrizal A."/>
        </authorList>
    </citation>
    <scope>NUCLEOTIDE SEQUENCE [LARGE SCALE GENOMIC DNA]</scope>
    <source>
        <strain evidence="5 6">CLA-AA-H276</strain>
    </source>
</reference>
<evidence type="ECO:0000256" key="3">
    <source>
        <dbReference type="RuleBase" id="RU000481"/>
    </source>
</evidence>
<dbReference type="SUPFAM" id="SSF53383">
    <property type="entry name" value="PLP-dependent transferases"/>
    <property type="match status" value="1"/>
</dbReference>
<sequence>MNTDTQQKIEGKEHFHGSDLEKIEKYFGIPKEQITGFGANVNPLGISDKMRKGLKEHIDVVTTYPDPEYTELRKHISDYTGCRPEEVLVGNGCTELISLFIQINHPKKALIVSPTYSEYEREVRLNGGEVDYYALQESNDFQLDVKDFCNTLEREGADLCVICNPNNPTSTATAPSEMRKILSRCRELGIFVMIDETYAEFAPVSTSISSVGLLSEFENFTIMRGISKFFAAPGLRLGYAMTSNLTLLQKIQEDKNPWTINSLAEVAGAYMFHDQEYINRTRDLISSERKRIYEELKTWKHVKVYEPHANFILVRILKEGVTSYDVFVHCIKRGLMLRDCSTFPGLEDETFFRFCFMMPEKNTELLECLREILE</sequence>
<keyword evidence="2" id="KW-0663">Pyridoxal phosphate</keyword>
<dbReference type="InterPro" id="IPR015421">
    <property type="entry name" value="PyrdxlP-dep_Trfase_major"/>
</dbReference>
<dbReference type="InterPro" id="IPR015422">
    <property type="entry name" value="PyrdxlP-dep_Trfase_small"/>
</dbReference>
<comment type="cofactor">
    <cofactor evidence="1 3">
        <name>pyridoxal 5'-phosphate</name>
        <dbReference type="ChEBI" id="CHEBI:597326"/>
    </cofactor>
</comment>
<dbReference type="EC" id="2.6.1.-" evidence="3"/>
<dbReference type="CDD" id="cd00609">
    <property type="entry name" value="AAT_like"/>
    <property type="match status" value="1"/>
</dbReference>
<accession>A0AAE3A397</accession>
<dbReference type="Pfam" id="PF00155">
    <property type="entry name" value="Aminotran_1_2"/>
    <property type="match status" value="1"/>
</dbReference>
<comment type="similarity">
    <text evidence="3">Belongs to the class-I pyridoxal-phosphate-dependent aminotransferase family.</text>
</comment>
<dbReference type="PANTHER" id="PTHR42885">
    <property type="entry name" value="HISTIDINOL-PHOSPHATE AMINOTRANSFERASE-RELATED"/>
    <property type="match status" value="1"/>
</dbReference>
<organism evidence="5 6">
    <name type="scientific">Hominiventricola filiformis</name>
    <dbReference type="NCBI Taxonomy" id="2885352"/>
    <lineage>
        <taxon>Bacteria</taxon>
        <taxon>Bacillati</taxon>
        <taxon>Bacillota</taxon>
        <taxon>Clostridia</taxon>
        <taxon>Lachnospirales</taxon>
        <taxon>Lachnospiraceae</taxon>
        <taxon>Hominiventricola</taxon>
    </lineage>
</organism>
<feature type="domain" description="Aminotransferase class I/classII large" evidence="4">
    <location>
        <begin position="33"/>
        <end position="367"/>
    </location>
</feature>
<dbReference type="PANTHER" id="PTHR42885:SF1">
    <property type="entry name" value="THREONINE-PHOSPHATE DECARBOXYLASE"/>
    <property type="match status" value="1"/>
</dbReference>